<dbReference type="InterPro" id="IPR046647">
    <property type="entry name" value="DUF6759"/>
</dbReference>
<feature type="domain" description="DUF6759" evidence="1">
    <location>
        <begin position="102"/>
        <end position="193"/>
    </location>
</feature>
<proteinExistence type="predicted"/>
<name>A0A7Z7PX06_9FLAO</name>
<evidence type="ECO:0000313" key="2">
    <source>
        <dbReference type="EMBL" id="STD05736.1"/>
    </source>
</evidence>
<dbReference type="EMBL" id="UFYD01000001">
    <property type="protein sequence ID" value="STD05736.1"/>
    <property type="molecule type" value="Genomic_DNA"/>
</dbReference>
<evidence type="ECO:0000313" key="3">
    <source>
        <dbReference type="Proteomes" id="UP000254876"/>
    </source>
</evidence>
<dbReference type="AlphaFoldDB" id="A0A7Z7PX06"/>
<dbReference type="Pfam" id="PF20545">
    <property type="entry name" value="DUF6759"/>
    <property type="match status" value="1"/>
</dbReference>
<dbReference type="Proteomes" id="UP000254876">
    <property type="component" value="Unassembled WGS sequence"/>
</dbReference>
<organism evidence="2 3">
    <name type="scientific">Elizabethkingia anophelis</name>
    <dbReference type="NCBI Taxonomy" id="1117645"/>
    <lineage>
        <taxon>Bacteria</taxon>
        <taxon>Pseudomonadati</taxon>
        <taxon>Bacteroidota</taxon>
        <taxon>Flavobacteriia</taxon>
        <taxon>Flavobacteriales</taxon>
        <taxon>Weeksellaceae</taxon>
        <taxon>Elizabethkingia</taxon>
    </lineage>
</organism>
<protein>
    <recommendedName>
        <fullName evidence="1">DUF6759 domain-containing protein</fullName>
    </recommendedName>
</protein>
<evidence type="ECO:0000259" key="1">
    <source>
        <dbReference type="Pfam" id="PF20545"/>
    </source>
</evidence>
<reference evidence="2 3" key="1">
    <citation type="submission" date="2018-06" db="EMBL/GenBank/DDBJ databases">
        <authorList>
            <consortium name="Pathogen Informatics"/>
            <person name="Doyle S."/>
        </authorList>
    </citation>
    <scope>NUCLEOTIDE SEQUENCE [LARGE SCALE GENOMIC DNA]</scope>
    <source>
        <strain evidence="2 3">NCTC10588</strain>
    </source>
</reference>
<sequence>MIIFVSMRRILPLIIGTVLLWSCASNNPSLAHIFETKDINELSTFIKKNPKHKDIVFLKQKLLSLQIAANPKKAADIPKPVIKTIEEQEAEEFAKLMAQDKSRHNAKTVNVLNQMFNNDISDTNAILLVANNSDCNMILRIQGDKYYNLAVPAKGQNTLVLPQGTYKLTGSLCGATYTSTKVIQKNLSLALGTARK</sequence>
<comment type="caution">
    <text evidence="2">The sequence shown here is derived from an EMBL/GenBank/DDBJ whole genome shotgun (WGS) entry which is preliminary data.</text>
</comment>
<gene>
    <name evidence="2" type="ORF">NCTC10588_02324</name>
</gene>
<accession>A0A7Z7PX06</accession>